<proteinExistence type="predicted"/>
<reference evidence="1 2" key="1">
    <citation type="journal article" date="2018" name="Mol. Biol. Evol.">
        <title>Broad Genomic Sampling Reveals a Smut Pathogenic Ancestry of the Fungal Clade Ustilaginomycotina.</title>
        <authorList>
            <person name="Kijpornyongpan T."/>
            <person name="Mondo S.J."/>
            <person name="Barry K."/>
            <person name="Sandor L."/>
            <person name="Lee J."/>
            <person name="Lipzen A."/>
            <person name="Pangilinan J."/>
            <person name="LaButti K."/>
            <person name="Hainaut M."/>
            <person name="Henrissat B."/>
            <person name="Grigoriev I.V."/>
            <person name="Spatafora J.W."/>
            <person name="Aime M.C."/>
        </authorList>
    </citation>
    <scope>NUCLEOTIDE SEQUENCE [LARGE SCALE GENOMIC DNA]</scope>
    <source>
        <strain evidence="1 2">MCA 3882</strain>
    </source>
</reference>
<dbReference type="Proteomes" id="UP000245771">
    <property type="component" value="Unassembled WGS sequence"/>
</dbReference>
<evidence type="ECO:0000313" key="1">
    <source>
        <dbReference type="EMBL" id="PWN36478.1"/>
    </source>
</evidence>
<gene>
    <name evidence="1" type="ORF">FA14DRAFT_2289</name>
</gene>
<evidence type="ECO:0000313" key="2">
    <source>
        <dbReference type="Proteomes" id="UP000245771"/>
    </source>
</evidence>
<dbReference type="EMBL" id="KZ819602">
    <property type="protein sequence ID" value="PWN36478.1"/>
    <property type="molecule type" value="Genomic_DNA"/>
</dbReference>
<dbReference type="GeneID" id="37023821"/>
<dbReference type="AlphaFoldDB" id="A0A316VHG9"/>
<accession>A0A316VHG9</accession>
<name>A0A316VHG9_9BASI</name>
<organism evidence="1 2">
    <name type="scientific">Meira miltonrushii</name>
    <dbReference type="NCBI Taxonomy" id="1280837"/>
    <lineage>
        <taxon>Eukaryota</taxon>
        <taxon>Fungi</taxon>
        <taxon>Dikarya</taxon>
        <taxon>Basidiomycota</taxon>
        <taxon>Ustilaginomycotina</taxon>
        <taxon>Exobasidiomycetes</taxon>
        <taxon>Exobasidiales</taxon>
        <taxon>Brachybasidiaceae</taxon>
        <taxon>Meira</taxon>
    </lineage>
</organism>
<protein>
    <submittedName>
        <fullName evidence="1">Uncharacterized protein</fullName>
    </submittedName>
</protein>
<sequence length="58" mass="6593">MQPCQVCNPQSSLSVKKHRILVIHITFPFVRPKIQLPILFLFSQRTSAIAIGKMSTKN</sequence>
<dbReference type="OrthoDB" id="449487at2759"/>
<dbReference type="RefSeq" id="XP_025356780.1">
    <property type="nucleotide sequence ID" value="XM_025502040.1"/>
</dbReference>
<dbReference type="InParanoid" id="A0A316VHG9"/>
<keyword evidence="2" id="KW-1185">Reference proteome</keyword>